<sequence>MSTFIESSVIVGIKSYNRVFVNLQDCFAELKHQKVHLKYTFVLSVNLTG</sequence>
<evidence type="ECO:0000313" key="1">
    <source>
        <dbReference type="EMBL" id="JAH34483.1"/>
    </source>
</evidence>
<protein>
    <submittedName>
        <fullName evidence="1">Uncharacterized protein</fullName>
    </submittedName>
</protein>
<proteinExistence type="predicted"/>
<dbReference type="EMBL" id="GBXM01074094">
    <property type="protein sequence ID" value="JAH34483.1"/>
    <property type="molecule type" value="Transcribed_RNA"/>
</dbReference>
<organism evidence="1">
    <name type="scientific">Anguilla anguilla</name>
    <name type="common">European freshwater eel</name>
    <name type="synonym">Muraena anguilla</name>
    <dbReference type="NCBI Taxonomy" id="7936"/>
    <lineage>
        <taxon>Eukaryota</taxon>
        <taxon>Metazoa</taxon>
        <taxon>Chordata</taxon>
        <taxon>Craniata</taxon>
        <taxon>Vertebrata</taxon>
        <taxon>Euteleostomi</taxon>
        <taxon>Actinopterygii</taxon>
        <taxon>Neopterygii</taxon>
        <taxon>Teleostei</taxon>
        <taxon>Anguilliformes</taxon>
        <taxon>Anguillidae</taxon>
        <taxon>Anguilla</taxon>
    </lineage>
</organism>
<reference evidence="1" key="2">
    <citation type="journal article" date="2015" name="Fish Shellfish Immunol.">
        <title>Early steps in the European eel (Anguilla anguilla)-Vibrio vulnificus interaction in the gills: Role of the RtxA13 toxin.</title>
        <authorList>
            <person name="Callol A."/>
            <person name="Pajuelo D."/>
            <person name="Ebbesson L."/>
            <person name="Teles M."/>
            <person name="MacKenzie S."/>
            <person name="Amaro C."/>
        </authorList>
    </citation>
    <scope>NUCLEOTIDE SEQUENCE</scope>
</reference>
<accession>A0A0E9S1T8</accession>
<dbReference type="AlphaFoldDB" id="A0A0E9S1T8"/>
<reference evidence="1" key="1">
    <citation type="submission" date="2014-11" db="EMBL/GenBank/DDBJ databases">
        <authorList>
            <person name="Amaro Gonzalez C."/>
        </authorList>
    </citation>
    <scope>NUCLEOTIDE SEQUENCE</scope>
</reference>
<name>A0A0E9S1T8_ANGAN</name>